<keyword evidence="3" id="KW-1185">Reference proteome</keyword>
<dbReference type="InParanoid" id="D1CAB6"/>
<dbReference type="STRING" id="479434.Sthe_3359"/>
<reference evidence="2 3" key="2">
    <citation type="journal article" date="2010" name="Stand. Genomic Sci.">
        <title>Complete genome sequence of Desulfohalobium retbaense type strain (HR(100)).</title>
        <authorList>
            <person name="Spring S."/>
            <person name="Nolan M."/>
            <person name="Lapidus A."/>
            <person name="Glavina Del Rio T."/>
            <person name="Copeland A."/>
            <person name="Tice H."/>
            <person name="Cheng J.F."/>
            <person name="Lucas S."/>
            <person name="Land M."/>
            <person name="Chen F."/>
            <person name="Bruce D."/>
            <person name="Goodwin L."/>
            <person name="Pitluck S."/>
            <person name="Ivanova N."/>
            <person name="Mavromatis K."/>
            <person name="Mikhailova N."/>
            <person name="Pati A."/>
            <person name="Chen A."/>
            <person name="Palaniappan K."/>
            <person name="Hauser L."/>
            <person name="Chang Y.J."/>
            <person name="Jeffries C.D."/>
            <person name="Munk C."/>
            <person name="Kiss H."/>
            <person name="Chain P."/>
            <person name="Han C."/>
            <person name="Brettin T."/>
            <person name="Detter J.C."/>
            <person name="Schuler E."/>
            <person name="Goker M."/>
            <person name="Rohde M."/>
            <person name="Bristow J."/>
            <person name="Eisen J.A."/>
            <person name="Markowitz V."/>
            <person name="Hugenholtz P."/>
            <person name="Kyrpides N.C."/>
            <person name="Klenk H.P."/>
        </authorList>
    </citation>
    <scope>NUCLEOTIDE SEQUENCE [LARGE SCALE GENOMIC DNA]</scope>
    <source>
        <strain evidence="3">ATCC 49802 / DSM 20745 / S 6022</strain>
    </source>
</reference>
<feature type="compositionally biased region" description="Basic and acidic residues" evidence="1">
    <location>
        <begin position="32"/>
        <end position="43"/>
    </location>
</feature>
<evidence type="ECO:0000313" key="3">
    <source>
        <dbReference type="Proteomes" id="UP000002027"/>
    </source>
</evidence>
<feature type="region of interest" description="Disordered" evidence="1">
    <location>
        <begin position="29"/>
        <end position="93"/>
    </location>
</feature>
<evidence type="ECO:0000256" key="1">
    <source>
        <dbReference type="SAM" id="MobiDB-lite"/>
    </source>
</evidence>
<reference evidence="3" key="1">
    <citation type="submission" date="2009-11" db="EMBL/GenBank/DDBJ databases">
        <title>The complete chromosome 2 of Sphaerobacter thermophilus DSM 20745.</title>
        <authorList>
            <person name="Lucas S."/>
            <person name="Copeland A."/>
            <person name="Lapidus A."/>
            <person name="Glavina del Rio T."/>
            <person name="Dalin E."/>
            <person name="Tice H."/>
            <person name="Bruce D."/>
            <person name="Goodwin L."/>
            <person name="Pitluck S."/>
            <person name="Kyrpides N."/>
            <person name="Mavromatis K."/>
            <person name="Ivanova N."/>
            <person name="Mikhailova N."/>
            <person name="LaButti K.M."/>
            <person name="Clum A."/>
            <person name="Sun H.I."/>
            <person name="Brettin T."/>
            <person name="Detter J.C."/>
            <person name="Han C."/>
            <person name="Larimer F."/>
            <person name="Land M."/>
            <person name="Hauser L."/>
            <person name="Markowitz V."/>
            <person name="Cheng J.F."/>
            <person name="Hugenholtz P."/>
            <person name="Woyke T."/>
            <person name="Wu D."/>
            <person name="Steenblock K."/>
            <person name="Schneider S."/>
            <person name="Pukall R."/>
            <person name="Goeker M."/>
            <person name="Klenk H.P."/>
            <person name="Eisen J.A."/>
        </authorList>
    </citation>
    <scope>NUCLEOTIDE SEQUENCE [LARGE SCALE GENOMIC DNA]</scope>
    <source>
        <strain evidence="3">ATCC 49802 / DSM 20745 / S 6022</strain>
    </source>
</reference>
<dbReference type="OrthoDB" id="9937617at2"/>
<dbReference type="Proteomes" id="UP000002027">
    <property type="component" value="Chromosome 2"/>
</dbReference>
<dbReference type="HOGENOM" id="CLU_2398091_0_0_0"/>
<sequence length="93" mass="10352">MDREQLLTLSDAELDQLVAEGRITRQQADEITQVRERRAAAERDPDDLLDPTTRKTAGGFGSGQGMGVHSTGQEPGSYDEQGKPRHDDPEWPY</sequence>
<organism evidence="2 3">
    <name type="scientific">Sphaerobacter thermophilus (strain ATCC 49802 / DSM 20745 / KCCM 41009 / NCIMB 13125 / S 6022)</name>
    <dbReference type="NCBI Taxonomy" id="479434"/>
    <lineage>
        <taxon>Bacteria</taxon>
        <taxon>Pseudomonadati</taxon>
        <taxon>Thermomicrobiota</taxon>
        <taxon>Thermomicrobia</taxon>
        <taxon>Sphaerobacterales</taxon>
        <taxon>Sphaerobacterineae</taxon>
        <taxon>Sphaerobacteraceae</taxon>
        <taxon>Sphaerobacter</taxon>
    </lineage>
</organism>
<name>D1CAB6_SPHTD</name>
<evidence type="ECO:0000313" key="2">
    <source>
        <dbReference type="EMBL" id="ACZ40759.1"/>
    </source>
</evidence>
<gene>
    <name evidence="2" type="ordered locus">Sthe_3359</name>
</gene>
<feature type="compositionally biased region" description="Basic and acidic residues" evidence="1">
    <location>
        <begin position="80"/>
        <end position="93"/>
    </location>
</feature>
<protein>
    <submittedName>
        <fullName evidence="2">Uncharacterized protein</fullName>
    </submittedName>
</protein>
<dbReference type="EMBL" id="CP001824">
    <property type="protein sequence ID" value="ACZ40759.1"/>
    <property type="molecule type" value="Genomic_DNA"/>
</dbReference>
<dbReference type="RefSeq" id="WP_012873794.1">
    <property type="nucleotide sequence ID" value="NC_013524.1"/>
</dbReference>
<dbReference type="KEGG" id="sti:Sthe_3359"/>
<proteinExistence type="predicted"/>
<accession>D1CAB6</accession>
<dbReference type="AlphaFoldDB" id="D1CAB6"/>